<dbReference type="KEGG" id="oai:OLEAN_C15720"/>
<evidence type="ECO:0000256" key="1">
    <source>
        <dbReference type="ARBA" id="ARBA00023015"/>
    </source>
</evidence>
<dbReference type="InterPro" id="IPR009057">
    <property type="entry name" value="Homeodomain-like_sf"/>
</dbReference>
<dbReference type="PANTHER" id="PTHR47894:SF1">
    <property type="entry name" value="HTH-TYPE TRANSCRIPTIONAL REGULATOR VQSM"/>
    <property type="match status" value="1"/>
</dbReference>
<keyword evidence="6" id="KW-1185">Reference proteome</keyword>
<keyword evidence="2" id="KW-0238">DNA-binding</keyword>
<dbReference type="GO" id="GO:0005829">
    <property type="term" value="C:cytosol"/>
    <property type="evidence" value="ECO:0007669"/>
    <property type="project" value="TreeGrafter"/>
</dbReference>
<gene>
    <name evidence="5" type="ORF">OLEAN_C15720</name>
</gene>
<dbReference type="Pfam" id="PF12625">
    <property type="entry name" value="Arabinose_bd"/>
    <property type="match status" value="1"/>
</dbReference>
<dbReference type="InterPro" id="IPR032687">
    <property type="entry name" value="AraC-type_N"/>
</dbReference>
<dbReference type="GO" id="GO:0003700">
    <property type="term" value="F:DNA-binding transcription factor activity"/>
    <property type="evidence" value="ECO:0007669"/>
    <property type="project" value="InterPro"/>
</dbReference>
<dbReference type="PROSITE" id="PS01124">
    <property type="entry name" value="HTH_ARAC_FAMILY_2"/>
    <property type="match status" value="1"/>
</dbReference>
<dbReference type="GO" id="GO:0000976">
    <property type="term" value="F:transcription cis-regulatory region binding"/>
    <property type="evidence" value="ECO:0007669"/>
    <property type="project" value="TreeGrafter"/>
</dbReference>
<dbReference type="OrthoDB" id="5722175at2"/>
<evidence type="ECO:0000256" key="3">
    <source>
        <dbReference type="ARBA" id="ARBA00023163"/>
    </source>
</evidence>
<feature type="domain" description="HTH araC/xylS-type" evidence="4">
    <location>
        <begin position="259"/>
        <end position="340"/>
    </location>
</feature>
<dbReference type="PANTHER" id="PTHR47894">
    <property type="entry name" value="HTH-TYPE TRANSCRIPTIONAL REGULATOR GADX"/>
    <property type="match status" value="1"/>
</dbReference>
<proteinExistence type="predicted"/>
<dbReference type="Pfam" id="PF12833">
    <property type="entry name" value="HTH_18"/>
    <property type="match status" value="1"/>
</dbReference>
<dbReference type="AlphaFoldDB" id="R4YR51"/>
<keyword evidence="1" id="KW-0805">Transcription regulation</keyword>
<dbReference type="Gene3D" id="1.10.10.60">
    <property type="entry name" value="Homeodomain-like"/>
    <property type="match status" value="1"/>
</dbReference>
<dbReference type="InterPro" id="IPR018060">
    <property type="entry name" value="HTH_AraC"/>
</dbReference>
<reference evidence="5 6" key="1">
    <citation type="journal article" date="2013" name="Nat. Commun.">
        <title>Genome sequence and functional genomic analysis of the oil-degrading bacterium Oleispira antarctica.</title>
        <authorList>
            <person name="Kube M."/>
            <person name="Chernikova T.N."/>
            <person name="Al-Ramahi Y."/>
            <person name="Beloqui A."/>
            <person name="Lopez-Cortez N."/>
            <person name="Guazzaroni M.E."/>
            <person name="Heipieper H.J."/>
            <person name="Klages S."/>
            <person name="Kotsyurbenko O.R."/>
            <person name="Langer I."/>
            <person name="Nechitaylo T.Y."/>
            <person name="Lunsdorf H."/>
            <person name="Fernandez M."/>
            <person name="Juarez S."/>
            <person name="Ciordia S."/>
            <person name="Singer A."/>
            <person name="Kagan O."/>
            <person name="Egorova O."/>
            <person name="Petit P.A."/>
            <person name="Stogios P."/>
            <person name="Kim Y."/>
            <person name="Tchigvintsev A."/>
            <person name="Flick R."/>
            <person name="Denaro R."/>
            <person name="Genovese M."/>
            <person name="Albar J.P."/>
            <person name="Reva O.N."/>
            <person name="Martinez-Gomariz M."/>
            <person name="Tran H."/>
            <person name="Ferrer M."/>
            <person name="Savchenko A."/>
            <person name="Yakunin A.F."/>
            <person name="Yakimov M.M."/>
            <person name="Golyshina O.V."/>
            <person name="Reinhardt R."/>
            <person name="Golyshin P.N."/>
        </authorList>
    </citation>
    <scope>NUCLEOTIDE SEQUENCE [LARGE SCALE GENOMIC DNA]</scope>
</reference>
<keyword evidence="3" id="KW-0804">Transcription</keyword>
<name>R4YR51_OLEAN</name>
<evidence type="ECO:0000313" key="5">
    <source>
        <dbReference type="EMBL" id="CCK75748.1"/>
    </source>
</evidence>
<organism evidence="5 6">
    <name type="scientific">Oleispira antarctica RB-8</name>
    <dbReference type="NCBI Taxonomy" id="698738"/>
    <lineage>
        <taxon>Bacteria</taxon>
        <taxon>Pseudomonadati</taxon>
        <taxon>Pseudomonadota</taxon>
        <taxon>Gammaproteobacteria</taxon>
        <taxon>Oceanospirillales</taxon>
        <taxon>Oceanospirillaceae</taxon>
        <taxon>Oleispira</taxon>
    </lineage>
</organism>
<dbReference type="SUPFAM" id="SSF46689">
    <property type="entry name" value="Homeodomain-like"/>
    <property type="match status" value="1"/>
</dbReference>
<sequence length="342" mass="39534">MPNAHKHPSVSIHYLNIINNALERIGFQSPEIKALTGQYSEQEYYFNRVPLATLNEAWQSAELITQDPIIGLHVGEKIHPSDYGLLGQIMMNCNNLAEALDSILSVEFIINNIFVSEVIIENDCAVNRIYSQQYEAENIRHIIEQDISALINIGLFVMNKDYGEHNRPIEIHFRHKPAADQAEYERILKTKVLFEQEHNQAIFPLAILESPIYNPNPRVADLLNVELHQLLHEVENQDALTLRLWRYFQVQGVSFTADIDSIAQLFNITPRTLQRRLQQEGTNFQDELKYFRTQQAKQLLSNKQLTICEIAFQMGFSDNSAFHKAFKRWTGLTPKDYQALIK</sequence>
<dbReference type="HOGENOM" id="CLU_047522_1_1_6"/>
<dbReference type="InterPro" id="IPR020449">
    <property type="entry name" value="Tscrpt_reg_AraC-type_HTH"/>
</dbReference>
<dbReference type="Proteomes" id="UP000032749">
    <property type="component" value="Chromosome"/>
</dbReference>
<evidence type="ECO:0000313" key="6">
    <source>
        <dbReference type="Proteomes" id="UP000032749"/>
    </source>
</evidence>
<dbReference type="SMART" id="SM00342">
    <property type="entry name" value="HTH_ARAC"/>
    <property type="match status" value="1"/>
</dbReference>
<evidence type="ECO:0000256" key="2">
    <source>
        <dbReference type="ARBA" id="ARBA00023125"/>
    </source>
</evidence>
<dbReference type="PRINTS" id="PR00032">
    <property type="entry name" value="HTHARAC"/>
</dbReference>
<evidence type="ECO:0000259" key="4">
    <source>
        <dbReference type="PROSITE" id="PS01124"/>
    </source>
</evidence>
<dbReference type="STRING" id="698738.OLEAN_C15720"/>
<dbReference type="EMBL" id="FO203512">
    <property type="protein sequence ID" value="CCK75748.1"/>
    <property type="molecule type" value="Genomic_DNA"/>
</dbReference>
<protein>
    <submittedName>
        <fullName evidence="5">Probable transcriptional regulator, AraC type</fullName>
    </submittedName>
</protein>
<accession>R4YR51</accession>